<accession>A0ABW0M693</accession>
<reference evidence="2" key="1">
    <citation type="journal article" date="2019" name="Int. J. Syst. Evol. Microbiol.">
        <title>The Global Catalogue of Microorganisms (GCM) 10K type strain sequencing project: providing services to taxonomists for standard genome sequencing and annotation.</title>
        <authorList>
            <consortium name="The Broad Institute Genomics Platform"/>
            <consortium name="The Broad Institute Genome Sequencing Center for Infectious Disease"/>
            <person name="Wu L."/>
            <person name="Ma J."/>
        </authorList>
    </citation>
    <scope>NUCLEOTIDE SEQUENCE [LARGE SCALE GENOMIC DNA]</scope>
    <source>
        <strain evidence="2">JCM 17066</strain>
    </source>
</reference>
<comment type="caution">
    <text evidence="1">The sequence shown here is derived from an EMBL/GenBank/DDBJ whole genome shotgun (WGS) entry which is preliminary data.</text>
</comment>
<proteinExistence type="predicted"/>
<organism evidence="1 2">
    <name type="scientific">Paraherbaspirillum soli</name>
    <dbReference type="NCBI Taxonomy" id="631222"/>
    <lineage>
        <taxon>Bacteria</taxon>
        <taxon>Pseudomonadati</taxon>
        <taxon>Pseudomonadota</taxon>
        <taxon>Betaproteobacteria</taxon>
        <taxon>Burkholderiales</taxon>
        <taxon>Oxalobacteraceae</taxon>
        <taxon>Paraherbaspirillum</taxon>
    </lineage>
</organism>
<sequence>MSYIIIGLVDPALPSSEKNLSGDSTNSTAWDAFGDMLNEALKDHCAILESIKSEEWIYQKIYSFMALSGQDFNVAIKAIRDYFIDLDNPTDWQKWGENVWKEVVEPLVIKDHRYLP</sequence>
<gene>
    <name evidence="1" type="ORF">ACFPM8_06150</name>
</gene>
<protein>
    <recommendedName>
        <fullName evidence="3">CdiI immunity protein domain-containing protein</fullName>
    </recommendedName>
</protein>
<keyword evidence="2" id="KW-1185">Reference proteome</keyword>
<evidence type="ECO:0008006" key="3">
    <source>
        <dbReference type="Google" id="ProtNLM"/>
    </source>
</evidence>
<evidence type="ECO:0000313" key="1">
    <source>
        <dbReference type="EMBL" id="MFC5473538.1"/>
    </source>
</evidence>
<evidence type="ECO:0000313" key="2">
    <source>
        <dbReference type="Proteomes" id="UP001596045"/>
    </source>
</evidence>
<dbReference type="RefSeq" id="WP_378996090.1">
    <property type="nucleotide sequence ID" value="NZ_JBHSMT010000010.1"/>
</dbReference>
<dbReference type="EMBL" id="JBHSMT010000010">
    <property type="protein sequence ID" value="MFC5473538.1"/>
    <property type="molecule type" value="Genomic_DNA"/>
</dbReference>
<name>A0ABW0M693_9BURK</name>
<dbReference type="Proteomes" id="UP001596045">
    <property type="component" value="Unassembled WGS sequence"/>
</dbReference>